<organism evidence="9 10">
    <name type="scientific">Campylobacter coli</name>
    <dbReference type="NCBI Taxonomy" id="195"/>
    <lineage>
        <taxon>Bacteria</taxon>
        <taxon>Pseudomonadati</taxon>
        <taxon>Campylobacterota</taxon>
        <taxon>Epsilonproteobacteria</taxon>
        <taxon>Campylobacterales</taxon>
        <taxon>Campylobacteraceae</taxon>
        <taxon>Campylobacter</taxon>
    </lineage>
</organism>
<sequence length="416" mass="47879">MKKYTCIDLFAGAGGLSLGFKQTDRFDILAHVEWEKPMVKTLRNDLVKRFKISQSEAEKRVIKFDIQKVDELINGSWSDEILKDYGDDNNENIIKHGLNGLIKDKKIDVIIGGPPCQAYSIAGRAQDKHSMKYDYRNYLFESFVKIVDYYKPRCFIFENVPGMLSAKPGDEFVTHRIYNAFTKIGYDIKKPNQMKDIIYNSNDYEVPQSRNRVIIFGIRKINGKNKKLTDFYTILDSLKSKNPPLILKDVLANLPKFKPLKTPIKINGKNISHELVGNFNLTQNFPRFNNQRDLKAMKFWVENNMNNATTKEKLDFYTKITGKISKHNKYRNLEWDKPSPTLVSHLQKDGFMFIHPDSSQNRSITVREAGILQTFPNDFEFIGSQGACFKMIGNAVPVNFAKYIALAVAKALDEKN</sequence>
<dbReference type="InterPro" id="IPR050390">
    <property type="entry name" value="C5-Methyltransferase"/>
</dbReference>
<proteinExistence type="inferred from homology"/>
<evidence type="ECO:0000256" key="7">
    <source>
        <dbReference type="RuleBase" id="RU000416"/>
    </source>
</evidence>
<dbReference type="AlphaFoldDB" id="A0A401B162"/>
<dbReference type="Proteomes" id="UP000365807">
    <property type="component" value="Unassembled WGS sequence"/>
</dbReference>
<keyword evidence="1 6" id="KW-0489">Methyltransferase</keyword>
<dbReference type="NCBIfam" id="TIGR00675">
    <property type="entry name" value="dcm"/>
    <property type="match status" value="1"/>
</dbReference>
<evidence type="ECO:0000313" key="10">
    <source>
        <dbReference type="Proteomes" id="UP000365807"/>
    </source>
</evidence>
<dbReference type="Gene3D" id="3.90.120.10">
    <property type="entry name" value="DNA Methylase, subunit A, domain 2"/>
    <property type="match status" value="1"/>
</dbReference>
<keyword evidence="2 6" id="KW-0808">Transferase</keyword>
<dbReference type="PROSITE" id="PS00094">
    <property type="entry name" value="C5_MTASE_1"/>
    <property type="match status" value="1"/>
</dbReference>
<dbReference type="InterPro" id="IPR018117">
    <property type="entry name" value="C5_DNA_meth_AS"/>
</dbReference>
<dbReference type="GO" id="GO:0003886">
    <property type="term" value="F:DNA (cytosine-5-)-methyltransferase activity"/>
    <property type="evidence" value="ECO:0007669"/>
    <property type="project" value="UniProtKB-EC"/>
</dbReference>
<gene>
    <name evidence="9" type="ORF">C6T04_09170</name>
</gene>
<dbReference type="GO" id="GO:0032259">
    <property type="term" value="P:methylation"/>
    <property type="evidence" value="ECO:0007669"/>
    <property type="project" value="UniProtKB-KW"/>
</dbReference>
<dbReference type="PANTHER" id="PTHR10629:SF52">
    <property type="entry name" value="DNA (CYTOSINE-5)-METHYLTRANSFERASE 1"/>
    <property type="match status" value="1"/>
</dbReference>
<dbReference type="GO" id="GO:0044027">
    <property type="term" value="P:negative regulation of gene expression via chromosomal CpG island methylation"/>
    <property type="evidence" value="ECO:0007669"/>
    <property type="project" value="TreeGrafter"/>
</dbReference>
<dbReference type="GO" id="GO:0009307">
    <property type="term" value="P:DNA restriction-modification system"/>
    <property type="evidence" value="ECO:0007669"/>
    <property type="project" value="UniProtKB-KW"/>
</dbReference>
<dbReference type="Gene3D" id="3.40.50.150">
    <property type="entry name" value="Vaccinia Virus protein VP39"/>
    <property type="match status" value="1"/>
</dbReference>
<dbReference type="PROSITE" id="PS51679">
    <property type="entry name" value="SAM_MT_C5"/>
    <property type="match status" value="1"/>
</dbReference>
<dbReference type="PANTHER" id="PTHR10629">
    <property type="entry name" value="CYTOSINE-SPECIFIC METHYLTRANSFERASE"/>
    <property type="match status" value="1"/>
</dbReference>
<protein>
    <recommendedName>
        <fullName evidence="8">Cytosine-specific methyltransferase</fullName>
        <ecNumber evidence="8">2.1.1.37</ecNumber>
    </recommendedName>
</protein>
<feature type="active site" evidence="6">
    <location>
        <position position="116"/>
    </location>
</feature>
<evidence type="ECO:0000313" key="9">
    <source>
        <dbReference type="EMBL" id="EAK4359067.1"/>
    </source>
</evidence>
<dbReference type="GO" id="GO:0003677">
    <property type="term" value="F:DNA binding"/>
    <property type="evidence" value="ECO:0007669"/>
    <property type="project" value="TreeGrafter"/>
</dbReference>
<dbReference type="PRINTS" id="PR00105">
    <property type="entry name" value="C5METTRFRASE"/>
</dbReference>
<evidence type="ECO:0000256" key="3">
    <source>
        <dbReference type="ARBA" id="ARBA00022691"/>
    </source>
</evidence>
<keyword evidence="3 6" id="KW-0949">S-adenosyl-L-methionine</keyword>
<dbReference type="EC" id="2.1.1.37" evidence="8"/>
<evidence type="ECO:0000256" key="8">
    <source>
        <dbReference type="RuleBase" id="RU000417"/>
    </source>
</evidence>
<comment type="similarity">
    <text evidence="6 7">Belongs to the class I-like SAM-binding methyltransferase superfamily. C5-methyltransferase family.</text>
</comment>
<comment type="caution">
    <text evidence="9">The sequence shown here is derived from an EMBL/GenBank/DDBJ whole genome shotgun (WGS) entry which is preliminary data.</text>
</comment>
<dbReference type="Pfam" id="PF00145">
    <property type="entry name" value="DNA_methylase"/>
    <property type="match status" value="2"/>
</dbReference>
<evidence type="ECO:0000256" key="5">
    <source>
        <dbReference type="ARBA" id="ARBA00047422"/>
    </source>
</evidence>
<evidence type="ECO:0000256" key="1">
    <source>
        <dbReference type="ARBA" id="ARBA00022603"/>
    </source>
</evidence>
<keyword evidence="4" id="KW-0680">Restriction system</keyword>
<dbReference type="SUPFAM" id="SSF53335">
    <property type="entry name" value="S-adenosyl-L-methionine-dependent methyltransferases"/>
    <property type="match status" value="1"/>
</dbReference>
<comment type="catalytic activity">
    <reaction evidence="5 8">
        <text>a 2'-deoxycytidine in DNA + S-adenosyl-L-methionine = a 5-methyl-2'-deoxycytidine in DNA + S-adenosyl-L-homocysteine + H(+)</text>
        <dbReference type="Rhea" id="RHEA:13681"/>
        <dbReference type="Rhea" id="RHEA-COMP:11369"/>
        <dbReference type="Rhea" id="RHEA-COMP:11370"/>
        <dbReference type="ChEBI" id="CHEBI:15378"/>
        <dbReference type="ChEBI" id="CHEBI:57856"/>
        <dbReference type="ChEBI" id="CHEBI:59789"/>
        <dbReference type="ChEBI" id="CHEBI:85452"/>
        <dbReference type="ChEBI" id="CHEBI:85454"/>
        <dbReference type="EC" id="2.1.1.37"/>
    </reaction>
</comment>
<name>A0A401B162_CAMCO</name>
<reference evidence="9 10" key="1">
    <citation type="submission" date="2018-06" db="EMBL/GenBank/DDBJ databases">
        <authorList>
            <consortium name="NARMS: The National Antimicrobial Resistance Monitoring System"/>
        </authorList>
    </citation>
    <scope>NUCLEOTIDE SEQUENCE [LARGE SCALE GENOMIC DNA]</scope>
    <source>
        <strain evidence="9 10">FSIS11807978</strain>
    </source>
</reference>
<dbReference type="InterPro" id="IPR001525">
    <property type="entry name" value="C5_MeTfrase"/>
</dbReference>
<evidence type="ECO:0000256" key="4">
    <source>
        <dbReference type="ARBA" id="ARBA00022747"/>
    </source>
</evidence>
<evidence type="ECO:0000256" key="6">
    <source>
        <dbReference type="PROSITE-ProRule" id="PRU01016"/>
    </source>
</evidence>
<dbReference type="EMBL" id="AACGFG010000022">
    <property type="protein sequence ID" value="EAK4359067.1"/>
    <property type="molecule type" value="Genomic_DNA"/>
</dbReference>
<accession>A0A401B162</accession>
<evidence type="ECO:0000256" key="2">
    <source>
        <dbReference type="ARBA" id="ARBA00022679"/>
    </source>
</evidence>
<dbReference type="InterPro" id="IPR029063">
    <property type="entry name" value="SAM-dependent_MTases_sf"/>
</dbReference>
<dbReference type="RefSeq" id="WP_002783795.1">
    <property type="nucleotide sequence ID" value="NZ_CAJGWT010000001.1"/>
</dbReference>